<organism evidence="2 3">
    <name type="scientific">Lentinula lateritia</name>
    <dbReference type="NCBI Taxonomy" id="40482"/>
    <lineage>
        <taxon>Eukaryota</taxon>
        <taxon>Fungi</taxon>
        <taxon>Dikarya</taxon>
        <taxon>Basidiomycota</taxon>
        <taxon>Agaricomycotina</taxon>
        <taxon>Agaricomycetes</taxon>
        <taxon>Agaricomycetidae</taxon>
        <taxon>Agaricales</taxon>
        <taxon>Marasmiineae</taxon>
        <taxon>Omphalotaceae</taxon>
        <taxon>Lentinula</taxon>
    </lineage>
</organism>
<feature type="region of interest" description="Disordered" evidence="1">
    <location>
        <begin position="1"/>
        <end position="109"/>
    </location>
</feature>
<dbReference type="EMBL" id="JANVFT010000045">
    <property type="protein sequence ID" value="KAJ4489051.1"/>
    <property type="molecule type" value="Genomic_DNA"/>
</dbReference>
<feature type="compositionally biased region" description="Basic and acidic residues" evidence="1">
    <location>
        <begin position="83"/>
        <end position="98"/>
    </location>
</feature>
<proteinExistence type="predicted"/>
<sequence length="302" mass="32984">MDVGMQMSGTIVAVSQLPPKYRKRAQIQERQGDHLESFSMEPLLKSDESELKHSQSTSDALSKTSARKARKSPQGSSSMSPVEPRRSSRIKDNLERRTQSVQSFRSRAGCKRKADEISIETGSQTTGILASESSISSNIPSSSLGLYPVKAKRVDLGYRCSSINSNPNETLCASCGAVVCLFGIVGQKLQVEDSSNIKERHKRVEVKTDNKNQSRILQRATQGPRIRVNSGANTGVNSAVVPPPPLDPKCASIVSDTLIMRSTGSLLWDAYKEEHGEPPYGEIPLLWGERKAGGQSSKSRRL</sequence>
<reference evidence="2" key="1">
    <citation type="submission" date="2022-08" db="EMBL/GenBank/DDBJ databases">
        <title>A Global Phylogenomic Analysis of the Shiitake Genus Lentinula.</title>
        <authorList>
            <consortium name="DOE Joint Genome Institute"/>
            <person name="Sierra-Patev S."/>
            <person name="Min B."/>
            <person name="Naranjo-Ortiz M."/>
            <person name="Looney B."/>
            <person name="Konkel Z."/>
            <person name="Slot J.C."/>
            <person name="Sakamoto Y."/>
            <person name="Steenwyk J.L."/>
            <person name="Rokas A."/>
            <person name="Carro J."/>
            <person name="Camarero S."/>
            <person name="Ferreira P."/>
            <person name="Molpeceres G."/>
            <person name="Ruiz-Duenas F.J."/>
            <person name="Serrano A."/>
            <person name="Henrissat B."/>
            <person name="Drula E."/>
            <person name="Hughes K.W."/>
            <person name="Mata J.L."/>
            <person name="Ishikawa N.K."/>
            <person name="Vargas-Isla R."/>
            <person name="Ushijima S."/>
            <person name="Smith C.A."/>
            <person name="Ahrendt S."/>
            <person name="Andreopoulos W."/>
            <person name="He G."/>
            <person name="Labutti K."/>
            <person name="Lipzen A."/>
            <person name="Ng V."/>
            <person name="Riley R."/>
            <person name="Sandor L."/>
            <person name="Barry K."/>
            <person name="Martinez A.T."/>
            <person name="Xiao Y."/>
            <person name="Gibbons J.G."/>
            <person name="Terashima K."/>
            <person name="Grigoriev I.V."/>
            <person name="Hibbett D.S."/>
        </authorList>
    </citation>
    <scope>NUCLEOTIDE SEQUENCE</scope>
    <source>
        <strain evidence="2">RHP3577 ss4</strain>
    </source>
</reference>
<evidence type="ECO:0000256" key="1">
    <source>
        <dbReference type="SAM" id="MobiDB-lite"/>
    </source>
</evidence>
<feature type="compositionally biased region" description="Basic and acidic residues" evidence="1">
    <location>
        <begin position="26"/>
        <end position="36"/>
    </location>
</feature>
<gene>
    <name evidence="2" type="ORF">C8R41DRAFT_835617</name>
</gene>
<name>A0ABQ8VGM8_9AGAR</name>
<feature type="compositionally biased region" description="Polar residues" evidence="1">
    <location>
        <begin position="54"/>
        <end position="64"/>
    </location>
</feature>
<accession>A0ABQ8VGM8</accession>
<feature type="non-terminal residue" evidence="2">
    <location>
        <position position="302"/>
    </location>
</feature>
<dbReference type="Proteomes" id="UP001150217">
    <property type="component" value="Unassembled WGS sequence"/>
</dbReference>
<evidence type="ECO:0000313" key="3">
    <source>
        <dbReference type="Proteomes" id="UP001150217"/>
    </source>
</evidence>
<keyword evidence="3" id="KW-1185">Reference proteome</keyword>
<evidence type="ECO:0000313" key="2">
    <source>
        <dbReference type="EMBL" id="KAJ4489051.1"/>
    </source>
</evidence>
<comment type="caution">
    <text evidence="2">The sequence shown here is derived from an EMBL/GenBank/DDBJ whole genome shotgun (WGS) entry which is preliminary data.</text>
</comment>
<feature type="compositionally biased region" description="Basic and acidic residues" evidence="1">
    <location>
        <begin position="44"/>
        <end position="53"/>
    </location>
</feature>
<protein>
    <submittedName>
        <fullName evidence="2">Uncharacterized protein</fullName>
    </submittedName>
</protein>